<proteinExistence type="predicted"/>
<accession>A0AAP0M008</accession>
<evidence type="ECO:0000313" key="2">
    <source>
        <dbReference type="Proteomes" id="UP001428341"/>
    </source>
</evidence>
<dbReference type="Proteomes" id="UP001428341">
    <property type="component" value="Unassembled WGS sequence"/>
</dbReference>
<dbReference type="AlphaFoldDB" id="A0AAP0M008"/>
<dbReference type="EMBL" id="JBCGBO010000007">
    <property type="protein sequence ID" value="KAK9187154.1"/>
    <property type="molecule type" value="Genomic_DNA"/>
</dbReference>
<keyword evidence="2" id="KW-1185">Reference proteome</keyword>
<evidence type="ECO:0000313" key="1">
    <source>
        <dbReference type="EMBL" id="KAK9187154.1"/>
    </source>
</evidence>
<reference evidence="1 2" key="1">
    <citation type="submission" date="2024-05" db="EMBL/GenBank/DDBJ databases">
        <title>Haplotype-resolved chromosome-level genome assembly of Huyou (Citrus changshanensis).</title>
        <authorList>
            <person name="Miao C."/>
            <person name="Chen W."/>
            <person name="Wu Y."/>
            <person name="Wang L."/>
            <person name="Zhao S."/>
            <person name="Grierson D."/>
            <person name="Xu C."/>
            <person name="Chen K."/>
        </authorList>
    </citation>
    <scope>NUCLEOTIDE SEQUENCE [LARGE SCALE GENOMIC DNA]</scope>
    <source>
        <strain evidence="1">01-14</strain>
        <tissue evidence="1">Leaf</tissue>
    </source>
</reference>
<sequence length="132" mass="14616">MACRTKWSPNCLGATGAEGESKKKKWPVAPSDHQMALVRRVPVAPKLGATGCPSHQHLVRQAARRTNTWCDRCPSHQNLVRQVPVAPKLGATGARRTKTWCDRLPVAPSFVRQAACRQIHPDSQFTETLEQV</sequence>
<gene>
    <name evidence="1" type="ORF">WN944_018545</name>
</gene>
<organism evidence="1 2">
    <name type="scientific">Citrus x changshan-huyou</name>
    <dbReference type="NCBI Taxonomy" id="2935761"/>
    <lineage>
        <taxon>Eukaryota</taxon>
        <taxon>Viridiplantae</taxon>
        <taxon>Streptophyta</taxon>
        <taxon>Embryophyta</taxon>
        <taxon>Tracheophyta</taxon>
        <taxon>Spermatophyta</taxon>
        <taxon>Magnoliopsida</taxon>
        <taxon>eudicotyledons</taxon>
        <taxon>Gunneridae</taxon>
        <taxon>Pentapetalae</taxon>
        <taxon>rosids</taxon>
        <taxon>malvids</taxon>
        <taxon>Sapindales</taxon>
        <taxon>Rutaceae</taxon>
        <taxon>Aurantioideae</taxon>
        <taxon>Citrus</taxon>
    </lineage>
</organism>
<protein>
    <submittedName>
        <fullName evidence="1">Uncharacterized protein</fullName>
    </submittedName>
</protein>
<comment type="caution">
    <text evidence="1">The sequence shown here is derived from an EMBL/GenBank/DDBJ whole genome shotgun (WGS) entry which is preliminary data.</text>
</comment>
<name>A0AAP0M008_9ROSI</name>